<accession>W4V7Z4</accession>
<reference evidence="1" key="1">
    <citation type="journal article" date="2014" name="Genome Announc.">
        <title>Draft Genome Sequence of Clostridium straminisolvens Strain JCM 21531T, Isolated from a Cellulose-Degrading Bacterial Community.</title>
        <authorList>
            <person name="Yuki M."/>
            <person name="Oshima K."/>
            <person name="Suda W."/>
            <person name="Sakamoto M."/>
            <person name="Kitamura K."/>
            <person name="Iida T."/>
            <person name="Hattori M."/>
            <person name="Ohkuma M."/>
        </authorList>
    </citation>
    <scope>NUCLEOTIDE SEQUENCE [LARGE SCALE GENOMIC DNA]</scope>
    <source>
        <strain evidence="1">JCM 21531</strain>
    </source>
</reference>
<dbReference type="AlphaFoldDB" id="W4V7Z4"/>
<protein>
    <submittedName>
        <fullName evidence="1">DinG family ATP-dependent helicase CPE1197</fullName>
    </submittedName>
</protein>
<gene>
    <name evidence="1" type="ORF">JCM21531_2823</name>
</gene>
<dbReference type="EMBL" id="BAVR01000034">
    <property type="protein sequence ID" value="GAE89311.1"/>
    <property type="molecule type" value="Genomic_DNA"/>
</dbReference>
<keyword evidence="1" id="KW-0347">Helicase</keyword>
<comment type="caution">
    <text evidence="1">The sequence shown here is derived from an EMBL/GenBank/DDBJ whole genome shotgun (WGS) entry which is preliminary data.</text>
</comment>
<evidence type="ECO:0000313" key="2">
    <source>
        <dbReference type="Proteomes" id="UP000019109"/>
    </source>
</evidence>
<keyword evidence="1" id="KW-0378">Hydrolase</keyword>
<evidence type="ECO:0000313" key="1">
    <source>
        <dbReference type="EMBL" id="GAE89311.1"/>
    </source>
</evidence>
<proteinExistence type="predicted"/>
<name>W4V7Z4_9FIRM</name>
<keyword evidence="1" id="KW-0067">ATP-binding</keyword>
<dbReference type="GO" id="GO:0004386">
    <property type="term" value="F:helicase activity"/>
    <property type="evidence" value="ECO:0007669"/>
    <property type="project" value="UniProtKB-KW"/>
</dbReference>
<sequence length="44" mass="5139">MIADRISTRYQDRDKSCNEVVECIKSTVQAKKGNYIAFFRLINI</sequence>
<keyword evidence="1" id="KW-0547">Nucleotide-binding</keyword>
<dbReference type="Proteomes" id="UP000019109">
    <property type="component" value="Unassembled WGS sequence"/>
</dbReference>
<keyword evidence="2" id="KW-1185">Reference proteome</keyword>
<dbReference type="STRING" id="1294263.JCM21531_2823"/>
<organism evidence="1 2">
    <name type="scientific">Acetivibrio straminisolvens JCM 21531</name>
    <dbReference type="NCBI Taxonomy" id="1294263"/>
    <lineage>
        <taxon>Bacteria</taxon>
        <taxon>Bacillati</taxon>
        <taxon>Bacillota</taxon>
        <taxon>Clostridia</taxon>
        <taxon>Eubacteriales</taxon>
        <taxon>Oscillospiraceae</taxon>
        <taxon>Acetivibrio</taxon>
    </lineage>
</organism>